<dbReference type="AlphaFoldDB" id="A0A1J4KEV2"/>
<protein>
    <submittedName>
        <fullName evidence="2">Uncharacterized protein</fullName>
    </submittedName>
</protein>
<feature type="transmembrane region" description="Helical" evidence="1">
    <location>
        <begin position="35"/>
        <end position="56"/>
    </location>
</feature>
<keyword evidence="1" id="KW-0472">Membrane</keyword>
<proteinExistence type="predicted"/>
<evidence type="ECO:0000313" key="3">
    <source>
        <dbReference type="Proteomes" id="UP000179807"/>
    </source>
</evidence>
<keyword evidence="1" id="KW-0812">Transmembrane</keyword>
<dbReference type="EMBL" id="MLAK01000636">
    <property type="protein sequence ID" value="OHT09554.1"/>
    <property type="molecule type" value="Genomic_DNA"/>
</dbReference>
<dbReference type="GeneID" id="94836722"/>
<keyword evidence="1" id="KW-1133">Transmembrane helix</keyword>
<dbReference type="InterPro" id="IPR032675">
    <property type="entry name" value="LRR_dom_sf"/>
</dbReference>
<name>A0A1J4KEV2_9EUKA</name>
<sequence length="405" mass="45785">MWATYERQDSLIDCDIEKLFLSELLNAFLETFHRIYSIFFKFIFLMLILWAVVFALSASKEYIDDTFIFTIDTSAGTARIDGLTKYVDEIIIPDTIVVDGNTYLVNSIQYINQTKKITLGKNINLLKTKCFDGNLEELIGIPNSYVSVNSYDTFQNAGKLERAILYLESSLQSNIFIRCTNLVNLEIHYKGDIDANNAYDHPSFGLTGVNLKFLRLYVEGKYVQNTDRLFFDTNPQVNFLEEFIIECTDTFATSKPLFSYNYKPNVAYAFQIKAKSITLCKDALSSADFHSIDLIADTIDIPTDFAVNTENLAGFYTSSEVQLPSTLELFKHENLCYYYVTSDFEISDTVLPVSIYVSGTVNIASLKNDFKLGRLMLLNDTKVTNSSSIQIGEVDIHGTSTIAAS</sequence>
<dbReference type="Gene3D" id="3.80.10.10">
    <property type="entry name" value="Ribonuclease Inhibitor"/>
    <property type="match status" value="1"/>
</dbReference>
<dbReference type="RefSeq" id="XP_068362690.1">
    <property type="nucleotide sequence ID" value="XM_068502018.1"/>
</dbReference>
<dbReference type="VEuPathDB" id="TrichDB:TRFO_21511"/>
<dbReference type="Proteomes" id="UP000179807">
    <property type="component" value="Unassembled WGS sequence"/>
</dbReference>
<evidence type="ECO:0000256" key="1">
    <source>
        <dbReference type="SAM" id="Phobius"/>
    </source>
</evidence>
<gene>
    <name evidence="2" type="ORF">TRFO_21511</name>
</gene>
<keyword evidence="3" id="KW-1185">Reference proteome</keyword>
<accession>A0A1J4KEV2</accession>
<organism evidence="2 3">
    <name type="scientific">Tritrichomonas foetus</name>
    <dbReference type="NCBI Taxonomy" id="1144522"/>
    <lineage>
        <taxon>Eukaryota</taxon>
        <taxon>Metamonada</taxon>
        <taxon>Parabasalia</taxon>
        <taxon>Tritrichomonadida</taxon>
        <taxon>Tritrichomonadidae</taxon>
        <taxon>Tritrichomonas</taxon>
    </lineage>
</organism>
<evidence type="ECO:0000313" key="2">
    <source>
        <dbReference type="EMBL" id="OHT09554.1"/>
    </source>
</evidence>
<comment type="caution">
    <text evidence="2">The sequence shown here is derived from an EMBL/GenBank/DDBJ whole genome shotgun (WGS) entry which is preliminary data.</text>
</comment>
<reference evidence="2" key="1">
    <citation type="submission" date="2016-10" db="EMBL/GenBank/DDBJ databases">
        <authorList>
            <person name="Benchimol M."/>
            <person name="Almeida L.G."/>
            <person name="Vasconcelos A.T."/>
            <person name="Perreira-Neves A."/>
            <person name="Rosa I.A."/>
            <person name="Tasca T."/>
            <person name="Bogo M.R."/>
            <person name="de Souza W."/>
        </authorList>
    </citation>
    <scope>NUCLEOTIDE SEQUENCE [LARGE SCALE GENOMIC DNA]</scope>
    <source>
        <strain evidence="2">K</strain>
    </source>
</reference>